<sequence length="160" mass="17430">MSIEHLLATVRALPDVLVVTPQPGSDFPEPTWGDSYVYYAPDGRIPGRTQPYATIVTSDHPGDSASALGAAGRRRVNVQVDRAAFHALTGEDPRGPGRPRDHTAPDVVLPHPVYGAQSWICVVNPGERTSDTLVRLLREAHEAARARYERRHGAGERRPG</sequence>
<reference evidence="2 3" key="1">
    <citation type="submission" date="2020-08" db="EMBL/GenBank/DDBJ databases">
        <title>Genomic Encyclopedia of Type Strains, Phase IV (KMG-IV): sequencing the most valuable type-strain genomes for metagenomic binning, comparative biology and taxonomic classification.</title>
        <authorList>
            <person name="Goeker M."/>
        </authorList>
    </citation>
    <scope>NUCLEOTIDE SEQUENCE [LARGE SCALE GENOMIC DNA]</scope>
    <source>
        <strain evidence="2 3">DSM 40141</strain>
    </source>
</reference>
<comment type="caution">
    <text evidence="2">The sequence shown here is derived from an EMBL/GenBank/DDBJ whole genome shotgun (WGS) entry which is preliminary data.</text>
</comment>
<evidence type="ECO:0000259" key="1">
    <source>
        <dbReference type="Pfam" id="PF19694"/>
    </source>
</evidence>
<evidence type="ECO:0000313" key="2">
    <source>
        <dbReference type="EMBL" id="MBB6434519.1"/>
    </source>
</evidence>
<evidence type="ECO:0000313" key="3">
    <source>
        <dbReference type="Proteomes" id="UP000540423"/>
    </source>
</evidence>
<accession>A0A7X0LNI3</accession>
<gene>
    <name evidence="2" type="ORF">HNQ79_000967</name>
</gene>
<dbReference type="Pfam" id="PF19694">
    <property type="entry name" value="DUF6194"/>
    <property type="match status" value="1"/>
</dbReference>
<dbReference type="RefSeq" id="WP_221507331.1">
    <property type="nucleotide sequence ID" value="NZ_BNBN01000002.1"/>
</dbReference>
<name>A0A7X0LNI3_9ACTN</name>
<dbReference type="Proteomes" id="UP000540423">
    <property type="component" value="Unassembled WGS sequence"/>
</dbReference>
<feature type="domain" description="DUF6194" evidence="1">
    <location>
        <begin position="1"/>
        <end position="152"/>
    </location>
</feature>
<organism evidence="2 3">
    <name type="scientific">Streptomyces candidus</name>
    <dbReference type="NCBI Taxonomy" id="67283"/>
    <lineage>
        <taxon>Bacteria</taxon>
        <taxon>Bacillati</taxon>
        <taxon>Actinomycetota</taxon>
        <taxon>Actinomycetes</taxon>
        <taxon>Kitasatosporales</taxon>
        <taxon>Streptomycetaceae</taxon>
        <taxon>Streptomyces</taxon>
    </lineage>
</organism>
<keyword evidence="3" id="KW-1185">Reference proteome</keyword>
<protein>
    <recommendedName>
        <fullName evidence="1">DUF6194 domain-containing protein</fullName>
    </recommendedName>
</protein>
<proteinExistence type="predicted"/>
<dbReference type="AlphaFoldDB" id="A0A7X0LNI3"/>
<dbReference type="InterPro" id="IPR045676">
    <property type="entry name" value="DUF6194"/>
</dbReference>
<dbReference type="EMBL" id="JACHEM010000002">
    <property type="protein sequence ID" value="MBB6434519.1"/>
    <property type="molecule type" value="Genomic_DNA"/>
</dbReference>